<keyword evidence="13" id="KW-1185">Reference proteome</keyword>
<dbReference type="Gene3D" id="1.20.1050.90">
    <property type="entry name" value="RecF/RecN/SMC, N-terminal domain"/>
    <property type="match status" value="1"/>
</dbReference>
<keyword evidence="9 10" id="KW-0234">DNA repair</keyword>
<dbReference type="EMBL" id="AAOF01000016">
    <property type="protein sequence ID" value="EAR20784.1"/>
    <property type="molecule type" value="Genomic_DNA"/>
</dbReference>
<evidence type="ECO:0000313" key="12">
    <source>
        <dbReference type="EMBL" id="EAR20784.1"/>
    </source>
</evidence>
<evidence type="ECO:0000256" key="1">
    <source>
        <dbReference type="ARBA" id="ARBA00004496"/>
    </source>
</evidence>
<dbReference type="AlphaFoldDB" id="A4BTW3"/>
<organism evidence="12 13">
    <name type="scientific">Nitrococcus mobilis Nb-231</name>
    <dbReference type="NCBI Taxonomy" id="314278"/>
    <lineage>
        <taxon>Bacteria</taxon>
        <taxon>Pseudomonadati</taxon>
        <taxon>Pseudomonadota</taxon>
        <taxon>Gammaproteobacteria</taxon>
        <taxon>Chromatiales</taxon>
        <taxon>Ectothiorhodospiraceae</taxon>
        <taxon>Nitrococcus</taxon>
    </lineage>
</organism>
<dbReference type="STRING" id="314278.NB231_10924"/>
<dbReference type="GO" id="GO:0006302">
    <property type="term" value="P:double-strand break repair"/>
    <property type="evidence" value="ECO:0007669"/>
    <property type="project" value="TreeGrafter"/>
</dbReference>
<dbReference type="PANTHER" id="PTHR32182">
    <property type="entry name" value="DNA REPLICATION AND REPAIR PROTEIN RECF"/>
    <property type="match status" value="1"/>
</dbReference>
<evidence type="ECO:0000256" key="3">
    <source>
        <dbReference type="ARBA" id="ARBA00020170"/>
    </source>
</evidence>
<dbReference type="HAMAP" id="MF_00365">
    <property type="entry name" value="RecF"/>
    <property type="match status" value="1"/>
</dbReference>
<evidence type="ECO:0000256" key="7">
    <source>
        <dbReference type="ARBA" id="ARBA00022840"/>
    </source>
</evidence>
<comment type="function">
    <text evidence="9 10">The RecF protein is involved in DNA metabolism; it is required for DNA replication and normal SOS inducibility. RecF binds preferentially to single-stranded, linear DNA. It also seems to bind ATP.</text>
</comment>
<evidence type="ECO:0000256" key="5">
    <source>
        <dbReference type="ARBA" id="ARBA00022705"/>
    </source>
</evidence>
<dbReference type="SUPFAM" id="SSF52540">
    <property type="entry name" value="P-loop containing nucleoside triphosphate hydrolases"/>
    <property type="match status" value="1"/>
</dbReference>
<dbReference type="Proteomes" id="UP000003374">
    <property type="component" value="Unassembled WGS sequence"/>
</dbReference>
<gene>
    <name evidence="9" type="primary">recF</name>
    <name evidence="12" type="ORF">NB231_10924</name>
</gene>
<dbReference type="RefSeq" id="WP_005002487.1">
    <property type="nucleotide sequence ID" value="NZ_CH672427.1"/>
</dbReference>
<dbReference type="GO" id="GO:0000731">
    <property type="term" value="P:DNA synthesis involved in DNA repair"/>
    <property type="evidence" value="ECO:0007669"/>
    <property type="project" value="TreeGrafter"/>
</dbReference>
<keyword evidence="5 9" id="KW-0235">DNA replication</keyword>
<dbReference type="HOGENOM" id="CLU_040267_0_0_6"/>
<evidence type="ECO:0000259" key="11">
    <source>
        <dbReference type="Pfam" id="PF02463"/>
    </source>
</evidence>
<dbReference type="PANTHER" id="PTHR32182:SF0">
    <property type="entry name" value="DNA REPLICATION AND REPAIR PROTEIN RECF"/>
    <property type="match status" value="1"/>
</dbReference>
<dbReference type="GO" id="GO:0005524">
    <property type="term" value="F:ATP binding"/>
    <property type="evidence" value="ECO:0007669"/>
    <property type="project" value="UniProtKB-UniRule"/>
</dbReference>
<proteinExistence type="inferred from homology"/>
<keyword evidence="8 9" id="KW-0238">DNA-binding</keyword>
<evidence type="ECO:0000256" key="9">
    <source>
        <dbReference type="HAMAP-Rule" id="MF_00365"/>
    </source>
</evidence>
<dbReference type="GO" id="GO:0006260">
    <property type="term" value="P:DNA replication"/>
    <property type="evidence" value="ECO:0007669"/>
    <property type="project" value="UniProtKB-UniRule"/>
</dbReference>
<dbReference type="eggNOG" id="COG1195">
    <property type="taxonomic scope" value="Bacteria"/>
</dbReference>
<comment type="subcellular location">
    <subcellularLocation>
        <location evidence="1 9 10">Cytoplasm</location>
    </subcellularLocation>
</comment>
<sequence>MTLARIEVEAFRNLRGVVLTPDPRVNFIWGNNASGKTSLLEAIHWLARGRSFLSVHSDQLIRQGCRAFTLGASIQVPPRTTWLGMERTPGRTRVRCNGQDIWNLSEIAWLLPTHVINTESQRLFVGAPQERRSLLDWGVFHVEHSYQGRWRRYQRALRQRNAALRTGDSQLARAWEADLVTAAEAVDSSRRCYLNALWPHWHAFIEEWLPELELHWDFQSGWPRRDDLRGVLAQARGRELERGHTLYGPHRGDLRFIAGDVGAAQRLSRGQQKLAAIALRLAQAELTLKNGQQRPVILVDDLAAELDAGHRERVLAKLLRMDAQLLLTALSQNELVLPGDGRFRVFHVEQGCYCEMV</sequence>
<keyword evidence="9 10" id="KW-0227">DNA damage</keyword>
<evidence type="ECO:0000256" key="8">
    <source>
        <dbReference type="ARBA" id="ARBA00023125"/>
    </source>
</evidence>
<evidence type="ECO:0000313" key="13">
    <source>
        <dbReference type="Proteomes" id="UP000003374"/>
    </source>
</evidence>
<evidence type="ECO:0000256" key="6">
    <source>
        <dbReference type="ARBA" id="ARBA00022741"/>
    </source>
</evidence>
<feature type="domain" description="RecF/RecN/SMC N-terminal" evidence="11">
    <location>
        <begin position="3"/>
        <end position="352"/>
    </location>
</feature>
<evidence type="ECO:0000256" key="2">
    <source>
        <dbReference type="ARBA" id="ARBA00008016"/>
    </source>
</evidence>
<dbReference type="InterPro" id="IPR042174">
    <property type="entry name" value="RecF_2"/>
</dbReference>
<evidence type="ECO:0000256" key="4">
    <source>
        <dbReference type="ARBA" id="ARBA00022490"/>
    </source>
</evidence>
<feature type="binding site" evidence="9">
    <location>
        <begin position="30"/>
        <end position="37"/>
    </location>
    <ligand>
        <name>ATP</name>
        <dbReference type="ChEBI" id="CHEBI:30616"/>
    </ligand>
</feature>
<keyword evidence="7 9" id="KW-0067">ATP-binding</keyword>
<dbReference type="GO" id="GO:0005737">
    <property type="term" value="C:cytoplasm"/>
    <property type="evidence" value="ECO:0007669"/>
    <property type="project" value="UniProtKB-SubCell"/>
</dbReference>
<protein>
    <recommendedName>
        <fullName evidence="3 9">DNA replication and repair protein RecF</fullName>
    </recommendedName>
</protein>
<dbReference type="Pfam" id="PF02463">
    <property type="entry name" value="SMC_N"/>
    <property type="match status" value="1"/>
</dbReference>
<comment type="similarity">
    <text evidence="2 9 10">Belongs to the RecF family.</text>
</comment>
<keyword evidence="4 9" id="KW-0963">Cytoplasm</keyword>
<name>A4BTW3_9GAMM</name>
<dbReference type="Gene3D" id="3.40.50.300">
    <property type="entry name" value="P-loop containing nucleotide triphosphate hydrolases"/>
    <property type="match status" value="1"/>
</dbReference>
<dbReference type="GO" id="GO:0009432">
    <property type="term" value="P:SOS response"/>
    <property type="evidence" value="ECO:0007669"/>
    <property type="project" value="UniProtKB-UniRule"/>
</dbReference>
<keyword evidence="9 10" id="KW-0742">SOS response</keyword>
<dbReference type="InterPro" id="IPR027417">
    <property type="entry name" value="P-loop_NTPase"/>
</dbReference>
<dbReference type="InterPro" id="IPR018078">
    <property type="entry name" value="DNA-binding_RecF_CS"/>
</dbReference>
<comment type="caution">
    <text evidence="12">The sequence shown here is derived from an EMBL/GenBank/DDBJ whole genome shotgun (WGS) entry which is preliminary data.</text>
</comment>
<dbReference type="InterPro" id="IPR001238">
    <property type="entry name" value="DNA-binding_RecF"/>
</dbReference>
<keyword evidence="6 9" id="KW-0547">Nucleotide-binding</keyword>
<dbReference type="InterPro" id="IPR003395">
    <property type="entry name" value="RecF/RecN/SMC_N"/>
</dbReference>
<dbReference type="OrthoDB" id="9803889at2"/>
<dbReference type="NCBIfam" id="TIGR00611">
    <property type="entry name" value="recf"/>
    <property type="match status" value="1"/>
</dbReference>
<reference evidence="12 13" key="1">
    <citation type="submission" date="2006-02" db="EMBL/GenBank/DDBJ databases">
        <authorList>
            <person name="Waterbury J."/>
            <person name="Ferriera S."/>
            <person name="Johnson J."/>
            <person name="Kravitz S."/>
            <person name="Halpern A."/>
            <person name="Remington K."/>
            <person name="Beeson K."/>
            <person name="Tran B."/>
            <person name="Rogers Y.-H."/>
            <person name="Friedman R."/>
            <person name="Venter J.C."/>
        </authorList>
    </citation>
    <scope>NUCLEOTIDE SEQUENCE [LARGE SCALE GENOMIC DNA]</scope>
    <source>
        <strain evidence="12 13">Nb-231</strain>
    </source>
</reference>
<dbReference type="PROSITE" id="PS00618">
    <property type="entry name" value="RECF_2"/>
    <property type="match status" value="1"/>
</dbReference>
<evidence type="ECO:0000256" key="10">
    <source>
        <dbReference type="RuleBase" id="RU000578"/>
    </source>
</evidence>
<accession>A4BTW3</accession>
<dbReference type="GO" id="GO:0003697">
    <property type="term" value="F:single-stranded DNA binding"/>
    <property type="evidence" value="ECO:0007669"/>
    <property type="project" value="UniProtKB-UniRule"/>
</dbReference>